<sequence>AVNPLVPTPHKYLATAAEAAGDRSAAIAAHRTLLTLDPLDKAGHHYRLAKQLAEEPGQLPEARRQVVRALEEAPRYREAHRLLLEIVDKSGGPGAGPATRPATQPARD</sequence>
<name>A0A6J4QNG9_9BACT</name>
<proteinExistence type="predicted"/>
<feature type="non-terminal residue" evidence="2">
    <location>
        <position position="1"/>
    </location>
</feature>
<dbReference type="AlphaFoldDB" id="A0A6J4QNG9"/>
<organism evidence="2">
    <name type="scientific">uncultured Phycisphaerae bacterium</name>
    <dbReference type="NCBI Taxonomy" id="904963"/>
    <lineage>
        <taxon>Bacteria</taxon>
        <taxon>Pseudomonadati</taxon>
        <taxon>Planctomycetota</taxon>
        <taxon>Phycisphaerae</taxon>
        <taxon>environmental samples</taxon>
    </lineage>
</organism>
<feature type="region of interest" description="Disordered" evidence="1">
    <location>
        <begin position="87"/>
        <end position="108"/>
    </location>
</feature>
<dbReference type="InterPro" id="IPR011990">
    <property type="entry name" value="TPR-like_helical_dom_sf"/>
</dbReference>
<dbReference type="SUPFAM" id="SSF48452">
    <property type="entry name" value="TPR-like"/>
    <property type="match status" value="1"/>
</dbReference>
<protein>
    <recommendedName>
        <fullName evidence="3">Tetratricopeptide repeat protein</fullName>
    </recommendedName>
</protein>
<dbReference type="Gene3D" id="1.25.40.10">
    <property type="entry name" value="Tetratricopeptide repeat domain"/>
    <property type="match status" value="1"/>
</dbReference>
<accession>A0A6J4QNG9</accession>
<dbReference type="EMBL" id="CADCUQ010001001">
    <property type="protein sequence ID" value="CAA9442548.1"/>
    <property type="molecule type" value="Genomic_DNA"/>
</dbReference>
<evidence type="ECO:0008006" key="3">
    <source>
        <dbReference type="Google" id="ProtNLM"/>
    </source>
</evidence>
<feature type="compositionally biased region" description="Low complexity" evidence="1">
    <location>
        <begin position="96"/>
        <end position="108"/>
    </location>
</feature>
<reference evidence="2" key="1">
    <citation type="submission" date="2020-02" db="EMBL/GenBank/DDBJ databases">
        <authorList>
            <person name="Meier V. D."/>
        </authorList>
    </citation>
    <scope>NUCLEOTIDE SEQUENCE</scope>
    <source>
        <strain evidence="2">AVDCRST_MAG64</strain>
    </source>
</reference>
<evidence type="ECO:0000256" key="1">
    <source>
        <dbReference type="SAM" id="MobiDB-lite"/>
    </source>
</evidence>
<gene>
    <name evidence="2" type="ORF">AVDCRST_MAG64-4295</name>
</gene>
<evidence type="ECO:0000313" key="2">
    <source>
        <dbReference type="EMBL" id="CAA9442548.1"/>
    </source>
</evidence>